<dbReference type="InterPro" id="IPR036291">
    <property type="entry name" value="NAD(P)-bd_dom_sf"/>
</dbReference>
<dbReference type="EMBL" id="MFLA01000026">
    <property type="protein sequence ID" value="OGG58864.1"/>
    <property type="molecule type" value="Genomic_DNA"/>
</dbReference>
<dbReference type="Gene3D" id="3.40.50.720">
    <property type="entry name" value="NAD(P)-binding Rossmann-like Domain"/>
    <property type="match status" value="1"/>
</dbReference>
<protein>
    <submittedName>
        <fullName evidence="2">Epimerase</fullName>
    </submittedName>
</protein>
<evidence type="ECO:0000313" key="2">
    <source>
        <dbReference type="EMBL" id="OGG58864.1"/>
    </source>
</evidence>
<accession>A0A1F6DBR6</accession>
<dbReference type="Pfam" id="PF01370">
    <property type="entry name" value="Epimerase"/>
    <property type="match status" value="1"/>
</dbReference>
<reference evidence="2 3" key="1">
    <citation type="journal article" date="2016" name="Nat. Commun.">
        <title>Thousands of microbial genomes shed light on interconnected biogeochemical processes in an aquifer system.</title>
        <authorList>
            <person name="Anantharaman K."/>
            <person name="Brown C.T."/>
            <person name="Hug L.A."/>
            <person name="Sharon I."/>
            <person name="Castelle C.J."/>
            <person name="Probst A.J."/>
            <person name="Thomas B.C."/>
            <person name="Singh A."/>
            <person name="Wilkins M.J."/>
            <person name="Karaoz U."/>
            <person name="Brodie E.L."/>
            <person name="Williams K.H."/>
            <person name="Hubbard S.S."/>
            <person name="Banfield J.F."/>
        </authorList>
    </citation>
    <scope>NUCLEOTIDE SEQUENCE [LARGE SCALE GENOMIC DNA]</scope>
</reference>
<dbReference type="PANTHER" id="PTHR43245:SF23">
    <property type="entry name" value="NAD(P)-BINDING DOMAIN-CONTAINING PROTEIN"/>
    <property type="match status" value="1"/>
</dbReference>
<dbReference type="AlphaFoldDB" id="A0A1F6DBR6"/>
<dbReference type="CDD" id="cd08946">
    <property type="entry name" value="SDR_e"/>
    <property type="match status" value="1"/>
</dbReference>
<evidence type="ECO:0000259" key="1">
    <source>
        <dbReference type="Pfam" id="PF01370"/>
    </source>
</evidence>
<dbReference type="SUPFAM" id="SSF51735">
    <property type="entry name" value="NAD(P)-binding Rossmann-fold domains"/>
    <property type="match status" value="1"/>
</dbReference>
<dbReference type="Proteomes" id="UP000176377">
    <property type="component" value="Unassembled WGS sequence"/>
</dbReference>
<feature type="domain" description="NAD-dependent epimerase/dehydratase" evidence="1">
    <location>
        <begin position="3"/>
        <end position="230"/>
    </location>
</feature>
<organism evidence="2 3">
    <name type="scientific">Candidatus Kaiserbacteria bacterium RIFCSPHIGHO2_01_FULL_56_24</name>
    <dbReference type="NCBI Taxonomy" id="1798487"/>
    <lineage>
        <taxon>Bacteria</taxon>
        <taxon>Candidatus Kaiseribacteriota</taxon>
    </lineage>
</organism>
<name>A0A1F6DBR6_9BACT</name>
<proteinExistence type="predicted"/>
<comment type="caution">
    <text evidence="2">The sequence shown here is derived from an EMBL/GenBank/DDBJ whole genome shotgun (WGS) entry which is preliminary data.</text>
</comment>
<dbReference type="InterPro" id="IPR001509">
    <property type="entry name" value="Epimerase_deHydtase"/>
</dbReference>
<dbReference type="PANTHER" id="PTHR43245">
    <property type="entry name" value="BIFUNCTIONAL POLYMYXIN RESISTANCE PROTEIN ARNA"/>
    <property type="match status" value="1"/>
</dbReference>
<gene>
    <name evidence="2" type="ORF">A2765_00595</name>
</gene>
<sequence length="309" mass="34446">MRILVTGGAGYIGSVLVPELLKAGHKVRVLDSLIYDQNPLLLYFIDENFEFIKGDIRDHEAVKKAVAGVDIIIHLAAIVGAPACKRNSRLAEEVNYGGTMNIVNARTGSQKLFFASTGSVYGKIDGICMEDIPTNPLSEYGVTKLKAEQAVMGAGNSIVYRFATAFGLAPRLRLDLLPNDFVASALKHKYLVVYDKDFKRTFVHVRDIVRAYIFGIEHFDAMKDEVYNIGSERMNKTKEEIANLVREKVPCDIYFAAKGIPDPDQRDYEVSYRKIAKHGFDTEISFDKGIQELIDGLKAMPTHEAFSNV</sequence>
<dbReference type="InterPro" id="IPR050177">
    <property type="entry name" value="Lipid_A_modif_metabolic_enz"/>
</dbReference>
<evidence type="ECO:0000313" key="3">
    <source>
        <dbReference type="Proteomes" id="UP000176377"/>
    </source>
</evidence>